<comment type="caution">
    <text evidence="1">The sequence shown here is derived from an EMBL/GenBank/DDBJ whole genome shotgun (WGS) entry which is preliminary data.</text>
</comment>
<protein>
    <submittedName>
        <fullName evidence="1">Uncharacterized protein</fullName>
    </submittedName>
</protein>
<proteinExistence type="predicted"/>
<dbReference type="EMBL" id="QTJU01000006">
    <property type="protein sequence ID" value="RFM27137.1"/>
    <property type="molecule type" value="Genomic_DNA"/>
</dbReference>
<organism evidence="1 2">
    <name type="scientific">Deminuibacter soli</name>
    <dbReference type="NCBI Taxonomy" id="2291815"/>
    <lineage>
        <taxon>Bacteria</taxon>
        <taxon>Pseudomonadati</taxon>
        <taxon>Bacteroidota</taxon>
        <taxon>Chitinophagia</taxon>
        <taxon>Chitinophagales</taxon>
        <taxon>Chitinophagaceae</taxon>
        <taxon>Deminuibacter</taxon>
    </lineage>
</organism>
<sequence length="69" mass="7653">MILRYHLASRALKEADPGTQQRLLPILAKTDTVIAAAIHELYPPVAEPAKVDKIKLLSLKAKALRLKLQ</sequence>
<dbReference type="AlphaFoldDB" id="A0A3E1NGW9"/>
<keyword evidence="2" id="KW-1185">Reference proteome</keyword>
<accession>A0A3E1NGW9</accession>
<evidence type="ECO:0000313" key="1">
    <source>
        <dbReference type="EMBL" id="RFM27137.1"/>
    </source>
</evidence>
<reference evidence="1 2" key="1">
    <citation type="submission" date="2018-08" db="EMBL/GenBank/DDBJ databases">
        <title>Chitinophagaceae sp. K23C18032701, a novel bacterium isolated from forest soil.</title>
        <authorList>
            <person name="Wang C."/>
        </authorList>
    </citation>
    <scope>NUCLEOTIDE SEQUENCE [LARGE SCALE GENOMIC DNA]</scope>
    <source>
        <strain evidence="1 2">K23C18032701</strain>
    </source>
</reference>
<gene>
    <name evidence="1" type="ORF">DXN05_16895</name>
</gene>
<dbReference type="Proteomes" id="UP000261284">
    <property type="component" value="Unassembled WGS sequence"/>
</dbReference>
<name>A0A3E1NGW9_9BACT</name>
<evidence type="ECO:0000313" key="2">
    <source>
        <dbReference type="Proteomes" id="UP000261284"/>
    </source>
</evidence>